<keyword evidence="2" id="KW-1185">Reference proteome</keyword>
<proteinExistence type="predicted"/>
<gene>
    <name evidence="1" type="ORF">PsorP6_006148</name>
</gene>
<sequence length="64" mass="7334">MKEKILRALQRVEDMLVGNFTISFQNELRFIAEMEGSSYSNAKKMQRMPMAQAVKHSEGAVSRL</sequence>
<organism evidence="1 2">
    <name type="scientific">Peronosclerospora sorghi</name>
    <dbReference type="NCBI Taxonomy" id="230839"/>
    <lineage>
        <taxon>Eukaryota</taxon>
        <taxon>Sar</taxon>
        <taxon>Stramenopiles</taxon>
        <taxon>Oomycota</taxon>
        <taxon>Peronosporomycetes</taxon>
        <taxon>Peronosporales</taxon>
        <taxon>Peronosporaceae</taxon>
        <taxon>Peronosclerospora</taxon>
    </lineage>
</organism>
<dbReference type="EMBL" id="CM047583">
    <property type="protein sequence ID" value="KAI9912648.1"/>
    <property type="molecule type" value="Genomic_DNA"/>
</dbReference>
<protein>
    <submittedName>
        <fullName evidence="1">Uncharacterized protein</fullName>
    </submittedName>
</protein>
<name>A0ACC0W3X8_9STRA</name>
<comment type="caution">
    <text evidence="1">The sequence shown here is derived from an EMBL/GenBank/DDBJ whole genome shotgun (WGS) entry which is preliminary data.</text>
</comment>
<evidence type="ECO:0000313" key="1">
    <source>
        <dbReference type="EMBL" id="KAI9912648.1"/>
    </source>
</evidence>
<evidence type="ECO:0000313" key="2">
    <source>
        <dbReference type="Proteomes" id="UP001163321"/>
    </source>
</evidence>
<reference evidence="1 2" key="1">
    <citation type="journal article" date="2022" name="bioRxiv">
        <title>The genome of the oomycete Peronosclerospora sorghi, a cosmopolitan pathogen of maize and sorghum, is inflated with dispersed pseudogenes.</title>
        <authorList>
            <person name="Fletcher K."/>
            <person name="Martin F."/>
            <person name="Isakeit T."/>
            <person name="Cavanaugh K."/>
            <person name="Magill C."/>
            <person name="Michelmore R."/>
        </authorList>
    </citation>
    <scope>NUCLEOTIDE SEQUENCE [LARGE SCALE GENOMIC DNA]</scope>
    <source>
        <strain evidence="1">P6</strain>
    </source>
</reference>
<accession>A0ACC0W3X8</accession>
<dbReference type="Proteomes" id="UP001163321">
    <property type="component" value="Chromosome 4"/>
</dbReference>